<dbReference type="InterPro" id="IPR003399">
    <property type="entry name" value="Mce/MlaD"/>
</dbReference>
<organism evidence="3 4">
    <name type="scientific">Roseomonas haemaphysalidis</name>
    <dbReference type="NCBI Taxonomy" id="2768162"/>
    <lineage>
        <taxon>Bacteria</taxon>
        <taxon>Pseudomonadati</taxon>
        <taxon>Pseudomonadota</taxon>
        <taxon>Alphaproteobacteria</taxon>
        <taxon>Acetobacterales</taxon>
        <taxon>Roseomonadaceae</taxon>
        <taxon>Roseomonas</taxon>
    </lineage>
</organism>
<name>A0ABS3KNX7_9PROT</name>
<accession>A0ABS3KNX7</accession>
<proteinExistence type="predicted"/>
<dbReference type="Pfam" id="PF02470">
    <property type="entry name" value="MlaD"/>
    <property type="match status" value="1"/>
</dbReference>
<feature type="domain" description="Mce/MlaD" evidence="2">
    <location>
        <begin position="47"/>
        <end position="139"/>
    </location>
</feature>
<dbReference type="RefSeq" id="WP_207416677.1">
    <property type="nucleotide sequence ID" value="NZ_CP061177.1"/>
</dbReference>
<keyword evidence="4" id="KW-1185">Reference proteome</keyword>
<dbReference type="PANTHER" id="PTHR36698">
    <property type="entry name" value="BLL5892 PROTEIN"/>
    <property type="match status" value="1"/>
</dbReference>
<evidence type="ECO:0000313" key="4">
    <source>
        <dbReference type="Proteomes" id="UP001518989"/>
    </source>
</evidence>
<keyword evidence="1" id="KW-0472">Membrane</keyword>
<dbReference type="PANTHER" id="PTHR36698:SF3">
    <property type="entry name" value="ABC-TYPE TRANSPORT AUXILIARY LIPOPROTEIN COMPONENT DOMAIN-CONTAINING PROTEIN"/>
    <property type="match status" value="1"/>
</dbReference>
<dbReference type="EMBL" id="JACTNG010000004">
    <property type="protein sequence ID" value="MBO1079165.1"/>
    <property type="molecule type" value="Genomic_DNA"/>
</dbReference>
<dbReference type="Proteomes" id="UP001518989">
    <property type="component" value="Unassembled WGS sequence"/>
</dbReference>
<sequence length="340" mass="36164">MAKSRRLYVRVGLLLLVGILLGVGFLLFLTAGRLNKSAEIAETYFSESVTGLEAGAPVRYRGVRIGQVAEIGLVNAEYRPDSRSQAAAAFQLVLVRMAIDPVRATMRDASELQRAVDNGLRARLASAGITGGSYVELDFVDPARYPPREVPWQPAYPVLPSMPSTVAQVQNAAEQLLTRVQDAPIEEILNNVASLTGALSGQAGENGDLARTIREAAETMAALRQIVSGSDLSATLKELRDVAGNLNSLTGGPEARRTLASISGAADGLRTAMARLPAAIESLERTSRAARGVTQDTNADLAPILRDLRAVASNLRDTTELLRRAPGQAILGAPPPRPNR</sequence>
<evidence type="ECO:0000259" key="2">
    <source>
        <dbReference type="Pfam" id="PF02470"/>
    </source>
</evidence>
<keyword evidence="1" id="KW-0812">Transmembrane</keyword>
<reference evidence="3 4" key="1">
    <citation type="submission" date="2020-09" db="EMBL/GenBank/DDBJ databases">
        <title>Roseomonas.</title>
        <authorList>
            <person name="Zhu W."/>
        </authorList>
    </citation>
    <scope>NUCLEOTIDE SEQUENCE [LARGE SCALE GENOMIC DNA]</scope>
    <source>
        <strain evidence="3 4">573</strain>
    </source>
</reference>
<keyword evidence="1" id="KW-1133">Transmembrane helix</keyword>
<feature type="transmembrane region" description="Helical" evidence="1">
    <location>
        <begin position="7"/>
        <end position="29"/>
    </location>
</feature>
<evidence type="ECO:0000256" key="1">
    <source>
        <dbReference type="SAM" id="Phobius"/>
    </source>
</evidence>
<comment type="caution">
    <text evidence="3">The sequence shown here is derived from an EMBL/GenBank/DDBJ whole genome shotgun (WGS) entry which is preliminary data.</text>
</comment>
<evidence type="ECO:0000313" key="3">
    <source>
        <dbReference type="EMBL" id="MBO1079165.1"/>
    </source>
</evidence>
<gene>
    <name evidence="3" type="ORF">IAI61_08990</name>
</gene>
<protein>
    <submittedName>
        <fullName evidence="3">MCE family protein</fullName>
    </submittedName>
</protein>